<keyword evidence="3" id="KW-1185">Reference proteome</keyword>
<reference evidence="2 3" key="1">
    <citation type="submission" date="2016-05" db="EMBL/GenBank/DDBJ databases">
        <title>Genomic and physiological characterization of Planctopirus sp. isolated from fresh water lake.</title>
        <authorList>
            <person name="Subhash Y."/>
            <person name="Ramana C."/>
        </authorList>
    </citation>
    <scope>NUCLEOTIDE SEQUENCE [LARGE SCALE GENOMIC DNA]</scope>
    <source>
        <strain evidence="2 3">JC280</strain>
    </source>
</reference>
<organism evidence="2 3">
    <name type="scientific">Planctopirus hydrillae</name>
    <dbReference type="NCBI Taxonomy" id="1841610"/>
    <lineage>
        <taxon>Bacteria</taxon>
        <taxon>Pseudomonadati</taxon>
        <taxon>Planctomycetota</taxon>
        <taxon>Planctomycetia</taxon>
        <taxon>Planctomycetales</taxon>
        <taxon>Planctomycetaceae</taxon>
        <taxon>Planctopirus</taxon>
    </lineage>
</organism>
<evidence type="ECO:0000313" key="3">
    <source>
        <dbReference type="Proteomes" id="UP000094828"/>
    </source>
</evidence>
<name>A0A1C3EFU0_9PLAN</name>
<dbReference type="SUPFAM" id="SSF55154">
    <property type="entry name" value="CYTH-like phosphatases"/>
    <property type="match status" value="1"/>
</dbReference>
<dbReference type="InterPro" id="IPR018966">
    <property type="entry name" value="VTC_domain"/>
</dbReference>
<gene>
    <name evidence="2" type="ORF">A6X21_21340</name>
</gene>
<dbReference type="Pfam" id="PF09359">
    <property type="entry name" value="VTC"/>
    <property type="match status" value="1"/>
</dbReference>
<dbReference type="Proteomes" id="UP000094828">
    <property type="component" value="Unassembled WGS sequence"/>
</dbReference>
<dbReference type="GO" id="GO:0006799">
    <property type="term" value="P:polyphosphate biosynthetic process"/>
    <property type="evidence" value="ECO:0007669"/>
    <property type="project" value="UniProtKB-ARBA"/>
</dbReference>
<comment type="caution">
    <text evidence="2">The sequence shown here is derived from an EMBL/GenBank/DDBJ whole genome shotgun (WGS) entry which is preliminary data.</text>
</comment>
<protein>
    <recommendedName>
        <fullName evidence="1">VTC domain-containing protein</fullName>
    </recommendedName>
</protein>
<dbReference type="InterPro" id="IPR033469">
    <property type="entry name" value="CYTH-like_dom_sf"/>
</dbReference>
<sequence>MYLATNSSHDTDCDAVSFPVSSIGERSLPSSDLQTKLPFSFRDLTQKLLTSPVSETKYLISRSVADLVSGWAQVYMQPDQHADPALGDGYWVRTLYLDTPGADIYHRRGVGRSRKFRIRGYGSSQELWLEMKWKRNGKVRKRRTLIHQNQLPLVITNASQEHEWFSSRVDRYQLQPACQITYRRQAYVCRTSQGVYRLTLDREAFSQPHDGWKVPHEAGNCRILNAENAILELKYQGDFPLFFRSLVELIPQVPASYSKYRRAISTLMDQSMGDPACPTG</sequence>
<proteinExistence type="predicted"/>
<dbReference type="Gene3D" id="3.20.100.30">
    <property type="entry name" value="VTC, catalytic tunnel domain"/>
    <property type="match status" value="1"/>
</dbReference>
<accession>A0A1C3EFU0</accession>
<dbReference type="InterPro" id="IPR042267">
    <property type="entry name" value="VTC_sf"/>
</dbReference>
<evidence type="ECO:0000259" key="1">
    <source>
        <dbReference type="Pfam" id="PF09359"/>
    </source>
</evidence>
<evidence type="ECO:0000313" key="2">
    <source>
        <dbReference type="EMBL" id="ODA32064.1"/>
    </source>
</evidence>
<feature type="domain" description="VTC" evidence="1">
    <location>
        <begin position="54"/>
        <end position="267"/>
    </location>
</feature>
<dbReference type="EMBL" id="LYDR01000071">
    <property type="protein sequence ID" value="ODA32064.1"/>
    <property type="molecule type" value="Genomic_DNA"/>
</dbReference>
<dbReference type="CDD" id="cd07750">
    <property type="entry name" value="PolyPPase_VTC_like"/>
    <property type="match status" value="1"/>
</dbReference>
<dbReference type="STRING" id="1841610.A6X21_21340"/>
<dbReference type="AlphaFoldDB" id="A0A1C3EFU0"/>